<comment type="function">
    <text evidence="6">Also exhibits azoreductase activity. Catalyzes the reductive cleavage of the azo bond in aromatic azo compounds to the corresponding amines.</text>
</comment>
<dbReference type="InterPro" id="IPR003680">
    <property type="entry name" value="Flavodoxin_fold"/>
</dbReference>
<dbReference type="AlphaFoldDB" id="A0A0R2MAD7"/>
<dbReference type="EC" id="1.6.5.-" evidence="6"/>
<reference evidence="8 9" key="1">
    <citation type="journal article" date="2015" name="Genome Announc.">
        <title>Expanding the biotechnology potential of lactobacilli through comparative genomics of 213 strains and associated genera.</title>
        <authorList>
            <person name="Sun Z."/>
            <person name="Harris H.M."/>
            <person name="McCann A."/>
            <person name="Guo C."/>
            <person name="Argimon S."/>
            <person name="Zhang W."/>
            <person name="Yang X."/>
            <person name="Jeffery I.B."/>
            <person name="Cooney J.C."/>
            <person name="Kagawa T.F."/>
            <person name="Liu W."/>
            <person name="Song Y."/>
            <person name="Salvetti E."/>
            <person name="Wrobel A."/>
            <person name="Rasinkangas P."/>
            <person name="Parkhill J."/>
            <person name="Rea M.C."/>
            <person name="O'Sullivan O."/>
            <person name="Ritari J."/>
            <person name="Douillard F.P."/>
            <person name="Paul Ross R."/>
            <person name="Yang R."/>
            <person name="Briner A.E."/>
            <person name="Felis G.E."/>
            <person name="de Vos W.M."/>
            <person name="Barrangou R."/>
            <person name="Klaenhammer T.R."/>
            <person name="Caufield P.W."/>
            <person name="Cui Y."/>
            <person name="Zhang H."/>
            <person name="O'Toole P.W."/>
        </authorList>
    </citation>
    <scope>NUCLEOTIDE SEQUENCE [LARGE SCALE GENOMIC DNA]</scope>
    <source>
        <strain evidence="8 9">LMG 26013</strain>
    </source>
</reference>
<comment type="caution">
    <text evidence="6">Lacks conserved residue(s) required for the propagation of feature annotation.</text>
</comment>
<keyword evidence="3 6" id="KW-0560">Oxidoreductase</keyword>
<dbReference type="EMBL" id="JQCL01000057">
    <property type="protein sequence ID" value="KRO10773.1"/>
    <property type="molecule type" value="Genomic_DNA"/>
</dbReference>
<sequence length="216" mass="24749">MMKTLLINAHPDFRNAAHYSIQMAQDFLAQFRAAFPDEQVDVLNLYDTEIPRATTEELLGVWEKQSAHVGLSAEEQHVYAVNQRLLAQFKSHHRIVIATPLHNFNVTSKLKDYMDNILVARETFRYTAAGSVGLMTDNYKVMMLQASGSIYTRNDRYTPMEFSRLYLDKMFTEIMGFDAFYMVRVQGTQTQGVDVAQAVKDGHAELTAAFPKFYQQ</sequence>
<feature type="domain" description="Flavodoxin-like fold" evidence="7">
    <location>
        <begin position="2"/>
        <end position="206"/>
    </location>
</feature>
<dbReference type="Gene3D" id="3.40.50.360">
    <property type="match status" value="1"/>
</dbReference>
<dbReference type="RefSeq" id="WP_083491586.1">
    <property type="nucleotide sequence ID" value="NZ_JQCL01000057.1"/>
</dbReference>
<keyword evidence="1 6" id="KW-0285">Flavoprotein</keyword>
<protein>
    <recommendedName>
        <fullName evidence="6">FMN dependent NADH:quinone oxidoreductase</fullName>
        <ecNumber evidence="6">1.6.5.-</ecNumber>
    </recommendedName>
    <alternativeName>
        <fullName evidence="6">Azo-dye reductase</fullName>
    </alternativeName>
    <alternativeName>
        <fullName evidence="6">FMN-dependent NADH-azo compound oxidoreductase</fullName>
    </alternativeName>
    <alternativeName>
        <fullName evidence="6">FMN-dependent NADH-azoreductase</fullName>
        <ecNumber evidence="6">1.7.1.17</ecNumber>
    </alternativeName>
</protein>
<comment type="catalytic activity">
    <reaction evidence="6">
        <text>2 a quinone + NADH + H(+) = 2 a 1,4-benzosemiquinone + NAD(+)</text>
        <dbReference type="Rhea" id="RHEA:65952"/>
        <dbReference type="ChEBI" id="CHEBI:15378"/>
        <dbReference type="ChEBI" id="CHEBI:57540"/>
        <dbReference type="ChEBI" id="CHEBI:57945"/>
        <dbReference type="ChEBI" id="CHEBI:132124"/>
        <dbReference type="ChEBI" id="CHEBI:134225"/>
    </reaction>
</comment>
<evidence type="ECO:0000256" key="5">
    <source>
        <dbReference type="ARBA" id="ARBA00048542"/>
    </source>
</evidence>
<accession>A0A0R2MAD7</accession>
<comment type="subunit">
    <text evidence="6">Homodimer.</text>
</comment>
<dbReference type="EC" id="1.7.1.17" evidence="6"/>
<evidence type="ECO:0000256" key="2">
    <source>
        <dbReference type="ARBA" id="ARBA00022643"/>
    </source>
</evidence>
<comment type="catalytic activity">
    <reaction evidence="5">
        <text>N,N-dimethyl-1,4-phenylenediamine + anthranilate + 2 NAD(+) = 2-(4-dimethylaminophenyl)diazenylbenzoate + 2 NADH + 2 H(+)</text>
        <dbReference type="Rhea" id="RHEA:55872"/>
        <dbReference type="ChEBI" id="CHEBI:15378"/>
        <dbReference type="ChEBI" id="CHEBI:15783"/>
        <dbReference type="ChEBI" id="CHEBI:16567"/>
        <dbReference type="ChEBI" id="CHEBI:57540"/>
        <dbReference type="ChEBI" id="CHEBI:57945"/>
        <dbReference type="ChEBI" id="CHEBI:71579"/>
        <dbReference type="EC" id="1.7.1.17"/>
    </reaction>
    <physiologicalReaction direction="right-to-left" evidence="5">
        <dbReference type="Rhea" id="RHEA:55874"/>
    </physiologicalReaction>
</comment>
<dbReference type="PANTHER" id="PTHR43741">
    <property type="entry name" value="FMN-DEPENDENT NADH-AZOREDUCTASE 1"/>
    <property type="match status" value="1"/>
</dbReference>
<dbReference type="InterPro" id="IPR023048">
    <property type="entry name" value="NADH:quinone_OxRdtase_FMN_depd"/>
</dbReference>
<dbReference type="GO" id="GO:0016655">
    <property type="term" value="F:oxidoreductase activity, acting on NAD(P)H, quinone or similar compound as acceptor"/>
    <property type="evidence" value="ECO:0007669"/>
    <property type="project" value="InterPro"/>
</dbReference>
<comment type="similarity">
    <text evidence="6">Belongs to the azoreductase type 1 family.</text>
</comment>
<dbReference type="InterPro" id="IPR029039">
    <property type="entry name" value="Flavoprotein-like_sf"/>
</dbReference>
<dbReference type="InterPro" id="IPR050104">
    <property type="entry name" value="FMN-dep_NADH:Q_OxRdtase_AzoR1"/>
</dbReference>
<dbReference type="OrthoDB" id="9805013at2"/>
<name>A0A0R2MAD7_9LACO</name>
<dbReference type="GO" id="GO:0009055">
    <property type="term" value="F:electron transfer activity"/>
    <property type="evidence" value="ECO:0007669"/>
    <property type="project" value="UniProtKB-UniRule"/>
</dbReference>
<dbReference type="GO" id="GO:0010181">
    <property type="term" value="F:FMN binding"/>
    <property type="evidence" value="ECO:0007669"/>
    <property type="project" value="UniProtKB-UniRule"/>
</dbReference>
<comment type="caution">
    <text evidence="8">The sequence shown here is derived from an EMBL/GenBank/DDBJ whole genome shotgun (WGS) entry which is preliminary data.</text>
</comment>
<comment type="cofactor">
    <cofactor evidence="6">
        <name>FMN</name>
        <dbReference type="ChEBI" id="CHEBI:58210"/>
    </cofactor>
    <text evidence="6">Binds 1 FMN per subunit.</text>
</comment>
<evidence type="ECO:0000256" key="1">
    <source>
        <dbReference type="ARBA" id="ARBA00022630"/>
    </source>
</evidence>
<dbReference type="HAMAP" id="MF_01216">
    <property type="entry name" value="Azoreductase_type1"/>
    <property type="match status" value="1"/>
</dbReference>
<dbReference type="STRING" id="942150.IV64_GL002457"/>
<evidence type="ECO:0000313" key="9">
    <source>
        <dbReference type="Proteomes" id="UP000051783"/>
    </source>
</evidence>
<organism evidence="8 9">
    <name type="scientific">Lactiplantibacillus xiangfangensis</name>
    <dbReference type="NCBI Taxonomy" id="942150"/>
    <lineage>
        <taxon>Bacteria</taxon>
        <taxon>Bacillati</taxon>
        <taxon>Bacillota</taxon>
        <taxon>Bacilli</taxon>
        <taxon>Lactobacillales</taxon>
        <taxon>Lactobacillaceae</taxon>
        <taxon>Lactiplantibacillus</taxon>
    </lineage>
</organism>
<dbReference type="Pfam" id="PF02525">
    <property type="entry name" value="Flavodoxin_2"/>
    <property type="match status" value="1"/>
</dbReference>
<evidence type="ECO:0000256" key="4">
    <source>
        <dbReference type="ARBA" id="ARBA00023027"/>
    </source>
</evidence>
<proteinExistence type="inferred from homology"/>
<comment type="function">
    <text evidence="6">Quinone reductase that provides resistance to thiol-specific stress caused by electrophilic quinones.</text>
</comment>
<dbReference type="GO" id="GO:0016652">
    <property type="term" value="F:oxidoreductase activity, acting on NAD(P)H as acceptor"/>
    <property type="evidence" value="ECO:0007669"/>
    <property type="project" value="UniProtKB-UniRule"/>
</dbReference>
<dbReference type="PATRIC" id="fig|942150.3.peg.2565"/>
<dbReference type="PANTHER" id="PTHR43741:SF4">
    <property type="entry name" value="FMN-DEPENDENT NADH:QUINONE OXIDOREDUCTASE"/>
    <property type="match status" value="1"/>
</dbReference>
<keyword evidence="2 6" id="KW-0288">FMN</keyword>
<evidence type="ECO:0000256" key="3">
    <source>
        <dbReference type="ARBA" id="ARBA00023002"/>
    </source>
</evidence>
<evidence type="ECO:0000256" key="6">
    <source>
        <dbReference type="HAMAP-Rule" id="MF_01216"/>
    </source>
</evidence>
<dbReference type="SUPFAM" id="SSF52218">
    <property type="entry name" value="Flavoproteins"/>
    <property type="match status" value="1"/>
</dbReference>
<gene>
    <name evidence="6" type="primary">azoR</name>
    <name evidence="8" type="ORF">IV64_GL002457</name>
</gene>
<keyword evidence="4 6" id="KW-0520">NAD</keyword>
<keyword evidence="9" id="KW-1185">Reference proteome</keyword>
<evidence type="ECO:0000259" key="7">
    <source>
        <dbReference type="Pfam" id="PF02525"/>
    </source>
</evidence>
<dbReference type="Proteomes" id="UP000051783">
    <property type="component" value="Unassembled WGS sequence"/>
</dbReference>
<evidence type="ECO:0000313" key="8">
    <source>
        <dbReference type="EMBL" id="KRO10773.1"/>
    </source>
</evidence>